<dbReference type="EMBL" id="CP042806">
    <property type="protein sequence ID" value="QEE31334.1"/>
    <property type="molecule type" value="Genomic_DNA"/>
</dbReference>
<dbReference type="Proteomes" id="UP000321820">
    <property type="component" value="Chromosome"/>
</dbReference>
<keyword evidence="6" id="KW-0408">Iron</keyword>
<gene>
    <name evidence="9" type="ORF">FTW19_13175</name>
</gene>
<evidence type="ECO:0000256" key="2">
    <source>
        <dbReference type="ARBA" id="ARBA00022617"/>
    </source>
</evidence>
<keyword evidence="2" id="KW-0349">Heme</keyword>
<keyword evidence="10" id="KW-1185">Reference proteome</keyword>
<dbReference type="GO" id="GO:0016020">
    <property type="term" value="C:membrane"/>
    <property type="evidence" value="ECO:0007669"/>
    <property type="project" value="UniProtKB-SubCell"/>
</dbReference>
<evidence type="ECO:0000256" key="7">
    <source>
        <dbReference type="ARBA" id="ARBA00023136"/>
    </source>
</evidence>
<keyword evidence="4" id="KW-0479">Metal-binding</keyword>
<evidence type="ECO:0000256" key="8">
    <source>
        <dbReference type="SAM" id="Phobius"/>
    </source>
</evidence>
<dbReference type="KEGG" id="talb:FTW19_13175"/>
<name>A0A5B9EI63_9BACT</name>
<evidence type="ECO:0000256" key="5">
    <source>
        <dbReference type="ARBA" id="ARBA00022989"/>
    </source>
</evidence>
<evidence type="ECO:0000256" key="4">
    <source>
        <dbReference type="ARBA" id="ARBA00022723"/>
    </source>
</evidence>
<feature type="transmembrane region" description="Helical" evidence="8">
    <location>
        <begin position="192"/>
        <end position="216"/>
    </location>
</feature>
<evidence type="ECO:0000313" key="10">
    <source>
        <dbReference type="Proteomes" id="UP000321820"/>
    </source>
</evidence>
<sequence>MIGKKIVMAVTGVVLIGFVIAHMLGNLKIFSGPDEINTYSRFLREIGTPELAYGELLWVVRIVLLICVALHITAAAQLTRMSQAARPVGYSVKREVETTFAARMMRWGGVLLVVFIIFHLLHLTAGVVGFQPGQFKHLAAYQNVVAAFTLWPVALFYVVAMGALCLHLYHGIWSMLQTLGWSTARNQRQLKIVARVIAIVVFVGFSSVPVSVWAGWFR</sequence>
<feature type="transmembrane region" description="Helical" evidence="8">
    <location>
        <begin position="56"/>
        <end position="76"/>
    </location>
</feature>
<dbReference type="Gene3D" id="1.20.1300.10">
    <property type="entry name" value="Fumarate reductase/succinate dehydrogenase, transmembrane subunit"/>
    <property type="match status" value="1"/>
</dbReference>
<reference evidence="9 10" key="1">
    <citation type="submission" date="2019-08" db="EMBL/GenBank/DDBJ databases">
        <title>Complete genome sequence of Terriglobus albidus strain ORNL.</title>
        <authorList>
            <person name="Podar M."/>
        </authorList>
    </citation>
    <scope>NUCLEOTIDE SEQUENCE [LARGE SCALE GENOMIC DNA]</scope>
    <source>
        <strain evidence="9 10">ORNL</strain>
    </source>
</reference>
<evidence type="ECO:0000256" key="6">
    <source>
        <dbReference type="ARBA" id="ARBA00023004"/>
    </source>
</evidence>
<dbReference type="InterPro" id="IPR034804">
    <property type="entry name" value="SQR/QFR_C/D"/>
</dbReference>
<dbReference type="InterPro" id="IPR000701">
    <property type="entry name" value="SuccDH_FuR_B_TM-su"/>
</dbReference>
<dbReference type="OrthoDB" id="9802842at2"/>
<dbReference type="SUPFAM" id="SSF81343">
    <property type="entry name" value="Fumarate reductase respiratory complex transmembrane subunits"/>
    <property type="match status" value="1"/>
</dbReference>
<keyword evidence="5 8" id="KW-1133">Transmembrane helix</keyword>
<dbReference type="AlphaFoldDB" id="A0A5B9EI63"/>
<dbReference type="GO" id="GO:0046872">
    <property type="term" value="F:metal ion binding"/>
    <property type="evidence" value="ECO:0007669"/>
    <property type="project" value="UniProtKB-KW"/>
</dbReference>
<evidence type="ECO:0000256" key="1">
    <source>
        <dbReference type="ARBA" id="ARBA00004370"/>
    </source>
</evidence>
<dbReference type="Pfam" id="PF01127">
    <property type="entry name" value="Sdh_cyt"/>
    <property type="match status" value="1"/>
</dbReference>
<protein>
    <submittedName>
        <fullName evidence="9">Succinate dehydrogenase cytochrome b subunit</fullName>
    </submittedName>
</protein>
<comment type="subcellular location">
    <subcellularLocation>
        <location evidence="1">Membrane</location>
    </subcellularLocation>
</comment>
<feature type="transmembrane region" description="Helical" evidence="8">
    <location>
        <begin position="7"/>
        <end position="25"/>
    </location>
</feature>
<feature type="transmembrane region" description="Helical" evidence="8">
    <location>
        <begin position="150"/>
        <end position="172"/>
    </location>
</feature>
<evidence type="ECO:0000256" key="3">
    <source>
        <dbReference type="ARBA" id="ARBA00022692"/>
    </source>
</evidence>
<proteinExistence type="predicted"/>
<dbReference type="CDD" id="cd03498">
    <property type="entry name" value="SQR_TypeB_2_TM"/>
    <property type="match status" value="1"/>
</dbReference>
<feature type="transmembrane region" description="Helical" evidence="8">
    <location>
        <begin position="110"/>
        <end position="130"/>
    </location>
</feature>
<keyword evidence="7 8" id="KW-0472">Membrane</keyword>
<accession>A0A5B9EI63</accession>
<dbReference type="NCBIfam" id="TIGR02046">
    <property type="entry name" value="sdhC_b558_fam"/>
    <property type="match status" value="1"/>
</dbReference>
<dbReference type="InterPro" id="IPR011138">
    <property type="entry name" value="Cytochrome_b-558"/>
</dbReference>
<evidence type="ECO:0000313" key="9">
    <source>
        <dbReference type="EMBL" id="QEE31334.1"/>
    </source>
</evidence>
<organism evidence="9 10">
    <name type="scientific">Terriglobus albidus</name>
    <dbReference type="NCBI Taxonomy" id="1592106"/>
    <lineage>
        <taxon>Bacteria</taxon>
        <taxon>Pseudomonadati</taxon>
        <taxon>Acidobacteriota</taxon>
        <taxon>Terriglobia</taxon>
        <taxon>Terriglobales</taxon>
        <taxon>Acidobacteriaceae</taxon>
        <taxon>Terriglobus</taxon>
    </lineage>
</organism>
<keyword evidence="3 8" id="KW-0812">Transmembrane</keyword>